<protein>
    <submittedName>
        <fullName evidence="4">PTS sugar transporter subunit IIA</fullName>
    </submittedName>
</protein>
<evidence type="ECO:0000313" key="5">
    <source>
        <dbReference type="Proteomes" id="UP001221302"/>
    </source>
</evidence>
<evidence type="ECO:0000256" key="2">
    <source>
        <dbReference type="ARBA" id="ARBA00022679"/>
    </source>
</evidence>
<dbReference type="PROSITE" id="PS51094">
    <property type="entry name" value="PTS_EIIA_TYPE_2"/>
    <property type="match status" value="1"/>
</dbReference>
<keyword evidence="4" id="KW-0813">Transport</keyword>
<dbReference type="FunFam" id="3.40.930.10:FF:000009">
    <property type="entry name" value="PTS system, fructose specific IIABC component"/>
    <property type="match status" value="1"/>
</dbReference>
<dbReference type="EMBL" id="JARGDL010000016">
    <property type="protein sequence ID" value="MDF1612648.1"/>
    <property type="molecule type" value="Genomic_DNA"/>
</dbReference>
<dbReference type="CDD" id="cd00211">
    <property type="entry name" value="PTS_IIA_fru"/>
    <property type="match status" value="1"/>
</dbReference>
<dbReference type="AlphaFoldDB" id="A0AAE3TEU8"/>
<dbReference type="RefSeq" id="WP_321536419.1">
    <property type="nucleotide sequence ID" value="NZ_JARGDL010000016.1"/>
</dbReference>
<evidence type="ECO:0000256" key="1">
    <source>
        <dbReference type="ARBA" id="ARBA00004496"/>
    </source>
</evidence>
<dbReference type="PANTHER" id="PTHR47738:SF1">
    <property type="entry name" value="NITROGEN REGULATORY PROTEIN"/>
    <property type="match status" value="1"/>
</dbReference>
<evidence type="ECO:0000313" key="4">
    <source>
        <dbReference type="EMBL" id="MDF1612648.1"/>
    </source>
</evidence>
<dbReference type="Proteomes" id="UP001221302">
    <property type="component" value="Unassembled WGS sequence"/>
</dbReference>
<comment type="caution">
    <text evidence="4">The sequence shown here is derived from an EMBL/GenBank/DDBJ whole genome shotgun (WGS) entry which is preliminary data.</text>
</comment>
<proteinExistence type="predicted"/>
<feature type="domain" description="PTS EIIA type-2" evidence="3">
    <location>
        <begin position="5"/>
        <end position="149"/>
    </location>
</feature>
<evidence type="ECO:0000259" key="3">
    <source>
        <dbReference type="PROSITE" id="PS51094"/>
    </source>
</evidence>
<dbReference type="Pfam" id="PF00359">
    <property type="entry name" value="PTS_EIIA_2"/>
    <property type="match status" value="1"/>
</dbReference>
<dbReference type="InterPro" id="IPR016152">
    <property type="entry name" value="PTrfase/Anion_transptr"/>
</dbReference>
<organism evidence="4 5">
    <name type="scientific">Stygiobacter electus</name>
    <dbReference type="NCBI Taxonomy" id="3032292"/>
    <lineage>
        <taxon>Bacteria</taxon>
        <taxon>Pseudomonadati</taxon>
        <taxon>Ignavibacteriota</taxon>
        <taxon>Ignavibacteria</taxon>
        <taxon>Ignavibacteriales</taxon>
        <taxon>Melioribacteraceae</taxon>
        <taxon>Stygiobacter</taxon>
    </lineage>
</organism>
<dbReference type="InterPro" id="IPR051541">
    <property type="entry name" value="PTS_SugarTrans_NitroReg"/>
</dbReference>
<accession>A0AAE3TEU8</accession>
<keyword evidence="2" id="KW-0808">Transferase</keyword>
<dbReference type="PANTHER" id="PTHR47738">
    <property type="entry name" value="PTS SYSTEM FRUCTOSE-LIKE EIIA COMPONENT-RELATED"/>
    <property type="match status" value="1"/>
</dbReference>
<sequence>MKICEILKVESIIPSMNSTDKESAIKELVYSFKDDPRVKDVDEVYHAVIEREKIMSTGVGKGFAIPHAKTNAVNEIIAAFGKLDTPIDFQSLDDQPVKLIFLLVGKENLVGPHIKLLSRLSRMMNLDEFRENLANAKTAEEIYNLFETEEKQYFENS</sequence>
<dbReference type="Gene3D" id="3.40.930.10">
    <property type="entry name" value="Mannitol-specific EII, Chain A"/>
    <property type="match status" value="1"/>
</dbReference>
<dbReference type="InterPro" id="IPR002178">
    <property type="entry name" value="PTS_EIIA_type-2_dom"/>
</dbReference>
<gene>
    <name evidence="4" type="ORF">P0M35_10840</name>
</gene>
<dbReference type="SUPFAM" id="SSF55804">
    <property type="entry name" value="Phoshotransferase/anion transport protein"/>
    <property type="match status" value="1"/>
</dbReference>
<dbReference type="GO" id="GO:0030295">
    <property type="term" value="F:protein kinase activator activity"/>
    <property type="evidence" value="ECO:0007669"/>
    <property type="project" value="TreeGrafter"/>
</dbReference>
<keyword evidence="5" id="KW-1185">Reference proteome</keyword>
<reference evidence="4" key="1">
    <citation type="submission" date="2023-03" db="EMBL/GenBank/DDBJ databases">
        <title>Stygiobacter electus gen. nov., sp. nov., facultatively anaerobic thermotolerant bacterium of the class Ignavibacteria from a well of Yessentuki mineral water deposit.</title>
        <authorList>
            <person name="Podosokorskaya O.A."/>
            <person name="Elcheninov A.G."/>
            <person name="Petrova N.F."/>
            <person name="Zavarzina D.G."/>
            <person name="Kublanov I.V."/>
            <person name="Merkel A.Y."/>
        </authorList>
    </citation>
    <scope>NUCLEOTIDE SEQUENCE</scope>
    <source>
        <strain evidence="4">09-Me</strain>
    </source>
</reference>
<comment type="subcellular location">
    <subcellularLocation>
        <location evidence="1">Cytoplasm</location>
    </subcellularLocation>
</comment>
<keyword evidence="4" id="KW-0762">Sugar transport</keyword>
<name>A0AAE3TEU8_9BACT</name>
<dbReference type="GO" id="GO:0005737">
    <property type="term" value="C:cytoplasm"/>
    <property type="evidence" value="ECO:0007669"/>
    <property type="project" value="UniProtKB-SubCell"/>
</dbReference>
<dbReference type="GO" id="GO:0016740">
    <property type="term" value="F:transferase activity"/>
    <property type="evidence" value="ECO:0007669"/>
    <property type="project" value="UniProtKB-KW"/>
</dbReference>